<dbReference type="AlphaFoldDB" id="A0A8D8Z5C3"/>
<protein>
    <submittedName>
        <fullName evidence="2">Uncharacterized protein</fullName>
    </submittedName>
</protein>
<name>A0A8D8Z5C3_9HEMI</name>
<evidence type="ECO:0000256" key="1">
    <source>
        <dbReference type="SAM" id="Phobius"/>
    </source>
</evidence>
<keyword evidence="1" id="KW-1133">Transmembrane helix</keyword>
<sequence>MCVVFSINSFNNLCVILVPHLHLLFKMETHFLSISPSLSLLTIPCFLYFVSYSLFPFHLLLSISPSLFLPPPFSLSSSFPLSLFLLSFPLSSTFPLSSSFPLY</sequence>
<feature type="transmembrane region" description="Helical" evidence="1">
    <location>
        <begin position="37"/>
        <end position="61"/>
    </location>
</feature>
<evidence type="ECO:0000313" key="2">
    <source>
        <dbReference type="EMBL" id="CAG6740830.1"/>
    </source>
</evidence>
<keyword evidence="1" id="KW-0812">Transmembrane</keyword>
<dbReference type="EMBL" id="HBUF01421379">
    <property type="protein sequence ID" value="CAG6740830.1"/>
    <property type="molecule type" value="Transcribed_RNA"/>
</dbReference>
<organism evidence="2">
    <name type="scientific">Cacopsylla melanoneura</name>
    <dbReference type="NCBI Taxonomy" id="428564"/>
    <lineage>
        <taxon>Eukaryota</taxon>
        <taxon>Metazoa</taxon>
        <taxon>Ecdysozoa</taxon>
        <taxon>Arthropoda</taxon>
        <taxon>Hexapoda</taxon>
        <taxon>Insecta</taxon>
        <taxon>Pterygota</taxon>
        <taxon>Neoptera</taxon>
        <taxon>Paraneoptera</taxon>
        <taxon>Hemiptera</taxon>
        <taxon>Sternorrhyncha</taxon>
        <taxon>Psylloidea</taxon>
        <taxon>Psyllidae</taxon>
        <taxon>Psyllinae</taxon>
        <taxon>Cacopsylla</taxon>
    </lineage>
</organism>
<feature type="transmembrane region" description="Helical" evidence="1">
    <location>
        <begin position="6"/>
        <end position="25"/>
    </location>
</feature>
<reference evidence="2" key="1">
    <citation type="submission" date="2021-05" db="EMBL/GenBank/DDBJ databases">
        <authorList>
            <person name="Alioto T."/>
            <person name="Alioto T."/>
            <person name="Gomez Garrido J."/>
        </authorList>
    </citation>
    <scope>NUCLEOTIDE SEQUENCE</scope>
</reference>
<proteinExistence type="predicted"/>
<keyword evidence="1" id="KW-0472">Membrane</keyword>
<accession>A0A8D8Z5C3</accession>